<feature type="transmembrane region" description="Helical" evidence="12">
    <location>
        <begin position="75"/>
        <end position="96"/>
    </location>
</feature>
<feature type="transmembrane region" description="Helical" evidence="12">
    <location>
        <begin position="393"/>
        <end position="415"/>
    </location>
</feature>
<evidence type="ECO:0000256" key="12">
    <source>
        <dbReference type="SAM" id="Phobius"/>
    </source>
</evidence>
<keyword evidence="10" id="KW-0739">Sodium transport</keyword>
<feature type="transmembrane region" description="Helical" evidence="12">
    <location>
        <begin position="347"/>
        <end position="372"/>
    </location>
</feature>
<dbReference type="Pfam" id="PF00474">
    <property type="entry name" value="SSF"/>
    <property type="match status" value="1"/>
</dbReference>
<feature type="transmembrane region" description="Helical" evidence="12">
    <location>
        <begin position="242"/>
        <end position="261"/>
    </location>
</feature>
<reference evidence="14" key="1">
    <citation type="journal article" date="2019" name="Int. J. Syst. Evol. Microbiol.">
        <title>The Global Catalogue of Microorganisms (GCM) 10K type strain sequencing project: providing services to taxonomists for standard genome sequencing and annotation.</title>
        <authorList>
            <consortium name="The Broad Institute Genomics Platform"/>
            <consortium name="The Broad Institute Genome Sequencing Center for Infectious Disease"/>
            <person name="Wu L."/>
            <person name="Ma J."/>
        </authorList>
    </citation>
    <scope>NUCLEOTIDE SEQUENCE [LARGE SCALE GENOMIC DNA]</scope>
    <source>
        <strain evidence="14">CCUG 62982</strain>
    </source>
</reference>
<feature type="transmembrane region" description="Helical" evidence="12">
    <location>
        <begin position="6"/>
        <end position="25"/>
    </location>
</feature>
<gene>
    <name evidence="13" type="ORF">ACFQ1E_18550</name>
</gene>
<evidence type="ECO:0000256" key="1">
    <source>
        <dbReference type="ARBA" id="ARBA00004651"/>
    </source>
</evidence>
<evidence type="ECO:0000256" key="2">
    <source>
        <dbReference type="ARBA" id="ARBA00006434"/>
    </source>
</evidence>
<evidence type="ECO:0000256" key="9">
    <source>
        <dbReference type="ARBA" id="ARBA00023136"/>
    </source>
</evidence>
<dbReference type="PROSITE" id="PS50283">
    <property type="entry name" value="NA_SOLUT_SYMP_3"/>
    <property type="match status" value="1"/>
</dbReference>
<keyword evidence="4" id="KW-1003">Cell membrane</keyword>
<name>A0ABW3HB97_9SPHN</name>
<evidence type="ECO:0000256" key="4">
    <source>
        <dbReference type="ARBA" id="ARBA00022475"/>
    </source>
</evidence>
<keyword evidence="3" id="KW-0813">Transport</keyword>
<evidence type="ECO:0000256" key="10">
    <source>
        <dbReference type="ARBA" id="ARBA00023201"/>
    </source>
</evidence>
<proteinExistence type="inferred from homology"/>
<comment type="similarity">
    <text evidence="2 11">Belongs to the sodium:solute symporter (SSF) (TC 2.A.21) family.</text>
</comment>
<evidence type="ECO:0000256" key="11">
    <source>
        <dbReference type="RuleBase" id="RU362091"/>
    </source>
</evidence>
<feature type="transmembrane region" description="Helical" evidence="12">
    <location>
        <begin position="456"/>
        <end position="476"/>
    </location>
</feature>
<feature type="transmembrane region" description="Helical" evidence="12">
    <location>
        <begin position="190"/>
        <end position="208"/>
    </location>
</feature>
<comment type="caution">
    <text evidence="13">The sequence shown here is derived from an EMBL/GenBank/DDBJ whole genome shotgun (WGS) entry which is preliminary data.</text>
</comment>
<dbReference type="Proteomes" id="UP001596977">
    <property type="component" value="Unassembled WGS sequence"/>
</dbReference>
<sequence>MLPFTSFDWIVIAIYVFLLFLVAWLCSPKKTESARDYFLAGGTIPAWLAAISVLSTTQSAATFLGGPDYGYKGDLTYLSTIIGAFLGYAFVAHVLIPRFYAMRATTVYELLGQRFDARAMKWAGGMFLTGRLLASGARVYLAAIAIAMVMTGTVTFASVIFAAAVLLIASFAFTFFGGLKSVIWNDFLQFNVYVVAALAILVYLRLSIPATNAEILEALSTAPGGVDKLRLFDLSLDLSHPFSMLAVLTGVALLYVANAGLDQDTTQRLLACKDAKAGARGLYISAVATLPVVAIFVFIGSLLHIFYGRPDLMQGVGGQAADLVAGEKVNVFMYYILTEVPSGLRGLATIGIVAAAVGTTTSALNAMSSVMIQDFYRPWRERHGQVAEYHFVVAGRAGMALIGLGMFVLSALSYYWQRNSQMGLLEFALQVMVFAYAGLLGVYFTAVFTRRGNTSSVVAALFGGFIAVFLLQPAIAQALHFPEFLAGLSFPFQLCAGTLVAAAICAAPAGRPAQLKLTKS</sequence>
<keyword evidence="5 12" id="KW-0812">Transmembrane</keyword>
<evidence type="ECO:0000256" key="6">
    <source>
        <dbReference type="ARBA" id="ARBA00022989"/>
    </source>
</evidence>
<dbReference type="InterPro" id="IPR001734">
    <property type="entry name" value="Na/solute_symporter"/>
</dbReference>
<dbReference type="Gene3D" id="1.20.1730.10">
    <property type="entry name" value="Sodium/glucose cotransporter"/>
    <property type="match status" value="1"/>
</dbReference>
<dbReference type="PANTHER" id="PTHR42985">
    <property type="entry name" value="SODIUM-COUPLED MONOCARBOXYLATE TRANSPORTER"/>
    <property type="match status" value="1"/>
</dbReference>
<feature type="transmembrane region" description="Helical" evidence="12">
    <location>
        <begin position="427"/>
        <end position="449"/>
    </location>
</feature>
<dbReference type="InterPro" id="IPR051163">
    <property type="entry name" value="Sodium:Solute_Symporter_SSF"/>
</dbReference>
<keyword evidence="6 12" id="KW-1133">Transmembrane helix</keyword>
<keyword evidence="8" id="KW-0406">Ion transport</keyword>
<evidence type="ECO:0000313" key="14">
    <source>
        <dbReference type="Proteomes" id="UP001596977"/>
    </source>
</evidence>
<dbReference type="InterPro" id="IPR038377">
    <property type="entry name" value="Na/Glc_symporter_sf"/>
</dbReference>
<feature type="transmembrane region" description="Helical" evidence="12">
    <location>
        <begin position="37"/>
        <end position="55"/>
    </location>
</feature>
<evidence type="ECO:0000256" key="8">
    <source>
        <dbReference type="ARBA" id="ARBA00023065"/>
    </source>
</evidence>
<protein>
    <submittedName>
        <fullName evidence="13">Sodium:solute symporter</fullName>
    </submittedName>
</protein>
<evidence type="ECO:0000256" key="7">
    <source>
        <dbReference type="ARBA" id="ARBA00023053"/>
    </source>
</evidence>
<feature type="transmembrane region" description="Helical" evidence="12">
    <location>
        <begin position="488"/>
        <end position="510"/>
    </location>
</feature>
<organism evidence="13 14">
    <name type="scientific">Sphingomonas canadensis</name>
    <dbReference type="NCBI Taxonomy" id="1219257"/>
    <lineage>
        <taxon>Bacteria</taxon>
        <taxon>Pseudomonadati</taxon>
        <taxon>Pseudomonadota</taxon>
        <taxon>Alphaproteobacteria</taxon>
        <taxon>Sphingomonadales</taxon>
        <taxon>Sphingomonadaceae</taxon>
        <taxon>Sphingomonas</taxon>
    </lineage>
</organism>
<accession>A0ABW3HB97</accession>
<keyword evidence="9 12" id="KW-0472">Membrane</keyword>
<keyword evidence="14" id="KW-1185">Reference proteome</keyword>
<keyword evidence="7" id="KW-0915">Sodium</keyword>
<evidence type="ECO:0000256" key="5">
    <source>
        <dbReference type="ARBA" id="ARBA00022692"/>
    </source>
</evidence>
<feature type="transmembrane region" description="Helical" evidence="12">
    <location>
        <begin position="282"/>
        <end position="307"/>
    </location>
</feature>
<evidence type="ECO:0000256" key="3">
    <source>
        <dbReference type="ARBA" id="ARBA00022448"/>
    </source>
</evidence>
<dbReference type="PANTHER" id="PTHR42985:SF47">
    <property type="entry name" value="INTEGRAL MEMBRANE TRANSPORT PROTEIN"/>
    <property type="match status" value="1"/>
</dbReference>
<feature type="transmembrane region" description="Helical" evidence="12">
    <location>
        <begin position="128"/>
        <end position="150"/>
    </location>
</feature>
<dbReference type="EMBL" id="JBHTJG010000012">
    <property type="protein sequence ID" value="MFD0948344.1"/>
    <property type="molecule type" value="Genomic_DNA"/>
</dbReference>
<evidence type="ECO:0000313" key="13">
    <source>
        <dbReference type="EMBL" id="MFD0948344.1"/>
    </source>
</evidence>
<dbReference type="RefSeq" id="WP_264946326.1">
    <property type="nucleotide sequence ID" value="NZ_JAPDRA010000012.1"/>
</dbReference>
<feature type="transmembrane region" description="Helical" evidence="12">
    <location>
        <begin position="156"/>
        <end position="178"/>
    </location>
</feature>
<comment type="subcellular location">
    <subcellularLocation>
        <location evidence="1">Cell membrane</location>
        <topology evidence="1">Multi-pass membrane protein</topology>
    </subcellularLocation>
</comment>